<proteinExistence type="inferred from homology"/>
<sequence>MPDLTEVTIGYVSAVDQMGAAVALDIGFYDELNLDVNLAQPFPTGVDALNALDAGDVDFVQVGTPSIGAVLQGMDLVYLGNYSGSSSQLGIDETMAMVATEESEIDPDDLSTLAGKRIGVSIGSINHLYALGVLEDAGLGPDDVELVNTPPPDMGVAMETDGLDAAVVWDPWPITIREDVDGVFEVSRGGGHIAYIGYIVSTREYVENNPEVVEAVLTARAAADHWMRENPEEAADVTVRWIPGTEIEVAEEAMQYNIIQLDPRFSACNYLALDTMMQVFADMEVVDGTYDVNDHFMPGPILSVMEEYPELFDDLPEIPEEAQITPDYTFARGEAQSACPEG</sequence>
<dbReference type="AlphaFoldDB" id="A0A6N9YHK3"/>
<comment type="subcellular location">
    <subcellularLocation>
        <location evidence="1">Periplasm</location>
    </subcellularLocation>
</comment>
<dbReference type="Gene3D" id="3.40.190.10">
    <property type="entry name" value="Periplasmic binding protein-like II"/>
    <property type="match status" value="2"/>
</dbReference>
<dbReference type="PANTHER" id="PTHR30024">
    <property type="entry name" value="ALIPHATIC SULFONATES-BINDING PROTEIN-RELATED"/>
    <property type="match status" value="1"/>
</dbReference>
<evidence type="ECO:0000313" key="4">
    <source>
        <dbReference type="EMBL" id="NED94349.1"/>
    </source>
</evidence>
<dbReference type="Proteomes" id="UP000469185">
    <property type="component" value="Unassembled WGS sequence"/>
</dbReference>
<protein>
    <submittedName>
        <fullName evidence="4">ABC transporter substrate-binding protein</fullName>
    </submittedName>
</protein>
<dbReference type="PANTHER" id="PTHR30024:SF47">
    <property type="entry name" value="TAURINE-BINDING PERIPLASMIC PROTEIN"/>
    <property type="match status" value="1"/>
</dbReference>
<organism evidence="4 5">
    <name type="scientific">Phytoactinopolyspora alkaliphila</name>
    <dbReference type="NCBI Taxonomy" id="1783498"/>
    <lineage>
        <taxon>Bacteria</taxon>
        <taxon>Bacillati</taxon>
        <taxon>Actinomycetota</taxon>
        <taxon>Actinomycetes</taxon>
        <taxon>Jiangellales</taxon>
        <taxon>Jiangellaceae</taxon>
        <taxon>Phytoactinopolyspora</taxon>
    </lineage>
</organism>
<name>A0A6N9YHK3_9ACTN</name>
<evidence type="ECO:0000256" key="1">
    <source>
        <dbReference type="ARBA" id="ARBA00004418"/>
    </source>
</evidence>
<evidence type="ECO:0000256" key="2">
    <source>
        <dbReference type="ARBA" id="ARBA00010742"/>
    </source>
</evidence>
<dbReference type="EMBL" id="JAAGOB010000002">
    <property type="protein sequence ID" value="NED94349.1"/>
    <property type="molecule type" value="Genomic_DNA"/>
</dbReference>
<keyword evidence="5" id="KW-1185">Reference proteome</keyword>
<comment type="caution">
    <text evidence="4">The sequence shown here is derived from an EMBL/GenBank/DDBJ whole genome shotgun (WGS) entry which is preliminary data.</text>
</comment>
<reference evidence="4 5" key="1">
    <citation type="submission" date="2020-02" db="EMBL/GenBank/DDBJ databases">
        <authorList>
            <person name="Li X.-J."/>
            <person name="Feng X.-M."/>
        </authorList>
    </citation>
    <scope>NUCLEOTIDE SEQUENCE [LARGE SCALE GENOMIC DNA]</scope>
    <source>
        <strain evidence="4 5">CGMCC 4.7225</strain>
    </source>
</reference>
<accession>A0A6N9YHK3</accession>
<evidence type="ECO:0000313" key="5">
    <source>
        <dbReference type="Proteomes" id="UP000469185"/>
    </source>
</evidence>
<gene>
    <name evidence="4" type="ORF">G1H11_03385</name>
</gene>
<dbReference type="GO" id="GO:0042597">
    <property type="term" value="C:periplasmic space"/>
    <property type="evidence" value="ECO:0007669"/>
    <property type="project" value="UniProtKB-SubCell"/>
</dbReference>
<comment type="similarity">
    <text evidence="2">Belongs to the bacterial solute-binding protein SsuA/TauA family.</text>
</comment>
<dbReference type="SUPFAM" id="SSF53850">
    <property type="entry name" value="Periplasmic binding protein-like II"/>
    <property type="match status" value="1"/>
</dbReference>
<dbReference type="Pfam" id="PF13379">
    <property type="entry name" value="NMT1_2"/>
    <property type="match status" value="1"/>
</dbReference>
<dbReference type="CDD" id="cd01008">
    <property type="entry name" value="PBP2_NrtA_SsuA_CpmA_like"/>
    <property type="match status" value="1"/>
</dbReference>
<evidence type="ECO:0000256" key="3">
    <source>
        <dbReference type="ARBA" id="ARBA00022729"/>
    </source>
</evidence>
<keyword evidence="3" id="KW-0732">Signal</keyword>